<accession>A0A5N6IK39</accession>
<feature type="compositionally biased region" description="Basic and acidic residues" evidence="1">
    <location>
        <begin position="802"/>
        <end position="817"/>
    </location>
</feature>
<name>A0A5N6IK39_9EURO</name>
<sequence length="945" mass="106506">MSEILPDPTADTVKYITGTVHLVLSVVDSSLNPISLDVGTDAPVDLYVEEFWLDKDLSQLNKLPNNRFGLFTNTLTVVGDGKHPKSIKLSGASGEKGRLDGYPGGTIEIYIEKVQPNMDKSLQLSANGGNGYTRRSSADPAEAGNGGNGGTVQCIIGSPFGVAKDFATRLYYDIKNQDDEKLSRDVQNRFEVVVKACQSVKDLCDKGGFQKTLEQLSKDFKTNAARKSNVVHALGIVIMGMYNVERKFRRDLQNQMEVKGGIKSSGDSNTHSGKEGTSLVTYMVSQDIWQQNVCFVHPVQCRMLLERAKLYYMAANRDKALYLLDRLDARLHFLTFRTPLQSPSTNLAKAYHEATYRLCLMPGDTTKEPPALTELRHIHKDGQHVRAQICTNSNFNNETPNEVPLGSYESYHKLATEAIEGVKETEKAFERYRKAAKTDVQRREMISLSSNACSRALIRSQDGIKEAIKEMKDDNDKIKAHNNAMVNQGQEVKTLLKNLESNIQRSFNMPTEDVLSAISQILFVPDNPIMWISQGWGLINKGLNNIEGDNGEKINKKWLIRYVQAIDENLDSLQKGYNLNKNGIIQTGDHIQMLVIEQKKLDQLLDNCVNALGTKTARIKRAFKEYIDTAIKRNSTILHYNACLLMISKCESEIKDLQNQQKALGTRELQSLDPGAPQLVVMMRKLYSNSLELALKWLYKMQQAHKFEALDHTDVVASTLKENSVVGWRPNVLLAIRNKLDEAHKTYKDQFGTPPTPLEDLEYYIPRDIWETKFNDRDASNPIKLSFKISPPDPSDDEDNHEDDHGDHEGHGDDHVNDNPWAGRADVRFNKVQFCAPGAITTHGKLRATLVQGGVETFFNKDHMKFEFTHPALQYASSFKVKSHSPHPPSTEDEYVSTVEDYGLRGPFDFWTIYIDRRENPGLDLSKVKKVYLLFGGSYRPMTKI</sequence>
<gene>
    <name evidence="2" type="ORF">BDV30DRAFT_221721</name>
</gene>
<organism evidence="2 3">
    <name type="scientific">Aspergillus minisclerotigenes</name>
    <dbReference type="NCBI Taxonomy" id="656917"/>
    <lineage>
        <taxon>Eukaryota</taxon>
        <taxon>Fungi</taxon>
        <taxon>Dikarya</taxon>
        <taxon>Ascomycota</taxon>
        <taxon>Pezizomycotina</taxon>
        <taxon>Eurotiomycetes</taxon>
        <taxon>Eurotiomycetidae</taxon>
        <taxon>Eurotiales</taxon>
        <taxon>Aspergillaceae</taxon>
        <taxon>Aspergillus</taxon>
        <taxon>Aspergillus subgen. Circumdati</taxon>
    </lineage>
</organism>
<feature type="region of interest" description="Disordered" evidence="1">
    <location>
        <begin position="782"/>
        <end position="822"/>
    </location>
</feature>
<keyword evidence="3" id="KW-1185">Reference proteome</keyword>
<proteinExistence type="predicted"/>
<reference evidence="2 3" key="1">
    <citation type="submission" date="2019-04" db="EMBL/GenBank/DDBJ databases">
        <title>Fungal friends and foes A comparative genomics study of 23 Aspergillus species from section Flavi.</title>
        <authorList>
            <consortium name="DOE Joint Genome Institute"/>
            <person name="Kjaerbolling I."/>
            <person name="Vesth T.C."/>
            <person name="Frisvad J.C."/>
            <person name="Nybo J.L."/>
            <person name="Theobald S."/>
            <person name="Kildgaard S."/>
            <person name="Petersen T.I."/>
            <person name="Kuo A."/>
            <person name="Sato A."/>
            <person name="Lyhne E.K."/>
            <person name="Kogle M.E."/>
            <person name="Wiebenga A."/>
            <person name="Kun R.S."/>
            <person name="Lubbers R.J."/>
            <person name="Makela M.R."/>
            <person name="Barry K."/>
            <person name="Chovatia M."/>
            <person name="Clum A."/>
            <person name="Daum C."/>
            <person name="Haridas S."/>
            <person name="He G."/>
            <person name="LaButti K."/>
            <person name="Lipzen A."/>
            <person name="Mondo S."/>
            <person name="Pangilinan J."/>
            <person name="Riley R."/>
            <person name="Salamov A."/>
            <person name="Simmons B.A."/>
            <person name="Magnuson J.K."/>
            <person name="Henrissat B."/>
            <person name="Mortensen U.H."/>
            <person name="Larsen T.O."/>
            <person name="De vries R.P."/>
            <person name="Grigoriev I.V."/>
            <person name="Machida M."/>
            <person name="Baker S.E."/>
            <person name="Andersen M.R."/>
        </authorList>
    </citation>
    <scope>NUCLEOTIDE SEQUENCE [LARGE SCALE GENOMIC DNA]</scope>
    <source>
        <strain evidence="2 3">CBS 117635</strain>
    </source>
</reference>
<feature type="region of interest" description="Disordered" evidence="1">
    <location>
        <begin position="123"/>
        <end position="145"/>
    </location>
</feature>
<dbReference type="EMBL" id="ML732957">
    <property type="protein sequence ID" value="KAB8266544.1"/>
    <property type="molecule type" value="Genomic_DNA"/>
</dbReference>
<dbReference type="Proteomes" id="UP000326289">
    <property type="component" value="Unassembled WGS sequence"/>
</dbReference>
<evidence type="ECO:0000256" key="1">
    <source>
        <dbReference type="SAM" id="MobiDB-lite"/>
    </source>
</evidence>
<protein>
    <submittedName>
        <fullName evidence="2">Uncharacterized protein</fullName>
    </submittedName>
</protein>
<evidence type="ECO:0000313" key="3">
    <source>
        <dbReference type="Proteomes" id="UP000326289"/>
    </source>
</evidence>
<dbReference type="AlphaFoldDB" id="A0A5N6IK39"/>
<evidence type="ECO:0000313" key="2">
    <source>
        <dbReference type="EMBL" id="KAB8266544.1"/>
    </source>
</evidence>